<dbReference type="STRING" id="543379.A0A232EK49"/>
<proteinExistence type="predicted"/>
<name>A0A232EK49_9HYME</name>
<dbReference type="EMBL" id="NNAY01003881">
    <property type="protein sequence ID" value="OXU18723.1"/>
    <property type="molecule type" value="Genomic_DNA"/>
</dbReference>
<evidence type="ECO:0000313" key="1">
    <source>
        <dbReference type="EMBL" id="OXU18723.1"/>
    </source>
</evidence>
<comment type="caution">
    <text evidence="1">The sequence shown here is derived from an EMBL/GenBank/DDBJ whole genome shotgun (WGS) entry which is preliminary data.</text>
</comment>
<organism evidence="1 2">
    <name type="scientific">Trichomalopsis sarcophagae</name>
    <dbReference type="NCBI Taxonomy" id="543379"/>
    <lineage>
        <taxon>Eukaryota</taxon>
        <taxon>Metazoa</taxon>
        <taxon>Ecdysozoa</taxon>
        <taxon>Arthropoda</taxon>
        <taxon>Hexapoda</taxon>
        <taxon>Insecta</taxon>
        <taxon>Pterygota</taxon>
        <taxon>Neoptera</taxon>
        <taxon>Endopterygota</taxon>
        <taxon>Hymenoptera</taxon>
        <taxon>Apocrita</taxon>
        <taxon>Proctotrupomorpha</taxon>
        <taxon>Chalcidoidea</taxon>
        <taxon>Pteromalidae</taxon>
        <taxon>Pteromalinae</taxon>
        <taxon>Trichomalopsis</taxon>
    </lineage>
</organism>
<sequence length="83" mass="9145">MKLQLFLKRKSAGYKPKKSAVFTKGNIAKFLNDAPDEIYLATKVVIIMGIAGALRRCEMTNLLTSDCLKGADLLLVSIKNTKN</sequence>
<accession>A0A232EK49</accession>
<protein>
    <recommendedName>
        <fullName evidence="3">Tyr recombinase domain-containing protein</fullName>
    </recommendedName>
</protein>
<keyword evidence="2" id="KW-1185">Reference proteome</keyword>
<reference evidence="1 2" key="1">
    <citation type="journal article" date="2017" name="Curr. Biol.">
        <title>The Evolution of Venom by Co-option of Single-Copy Genes.</title>
        <authorList>
            <person name="Martinson E.O."/>
            <person name="Mrinalini"/>
            <person name="Kelkar Y.D."/>
            <person name="Chang C.H."/>
            <person name="Werren J.H."/>
        </authorList>
    </citation>
    <scope>NUCLEOTIDE SEQUENCE [LARGE SCALE GENOMIC DNA]</scope>
    <source>
        <strain evidence="1 2">Alberta</strain>
        <tissue evidence="1">Whole body</tissue>
    </source>
</reference>
<dbReference type="Proteomes" id="UP000215335">
    <property type="component" value="Unassembled WGS sequence"/>
</dbReference>
<dbReference type="AlphaFoldDB" id="A0A232EK49"/>
<dbReference type="OrthoDB" id="7698948at2759"/>
<gene>
    <name evidence="1" type="ORF">TSAR_009830</name>
</gene>
<evidence type="ECO:0000313" key="2">
    <source>
        <dbReference type="Proteomes" id="UP000215335"/>
    </source>
</evidence>
<evidence type="ECO:0008006" key="3">
    <source>
        <dbReference type="Google" id="ProtNLM"/>
    </source>
</evidence>